<evidence type="ECO:0000313" key="2">
    <source>
        <dbReference type="Proteomes" id="UP000199682"/>
    </source>
</evidence>
<evidence type="ECO:0008006" key="3">
    <source>
        <dbReference type="Google" id="ProtNLM"/>
    </source>
</evidence>
<gene>
    <name evidence="1" type="ORF">SAMN04488074_101856</name>
</gene>
<evidence type="ECO:0000313" key="1">
    <source>
        <dbReference type="EMBL" id="SDJ23406.1"/>
    </source>
</evidence>
<organism evidence="1 2">
    <name type="scientific">Lentzea albidocapillata subsp. violacea</name>
    <dbReference type="NCBI Taxonomy" id="128104"/>
    <lineage>
        <taxon>Bacteria</taxon>
        <taxon>Bacillati</taxon>
        <taxon>Actinomycetota</taxon>
        <taxon>Actinomycetes</taxon>
        <taxon>Pseudonocardiales</taxon>
        <taxon>Pseudonocardiaceae</taxon>
        <taxon>Lentzea</taxon>
    </lineage>
</organism>
<name>A0A1G8S2H7_9PSEU</name>
<accession>A0A1G8S2H7</accession>
<dbReference type="RefSeq" id="WP_090004255.1">
    <property type="nucleotide sequence ID" value="NZ_FNET01000001.1"/>
</dbReference>
<dbReference type="AlphaFoldDB" id="A0A1G8S2H7"/>
<dbReference type="Proteomes" id="UP000199682">
    <property type="component" value="Unassembled WGS sequence"/>
</dbReference>
<dbReference type="EMBL" id="FNET01000001">
    <property type="protein sequence ID" value="SDJ23406.1"/>
    <property type="molecule type" value="Genomic_DNA"/>
</dbReference>
<sequence length="180" mass="18920">MDLNAFWGLAESSGVAASDQDGRLEWRTAALAAVRAMAPVDESWDRGGSGGGHRAGSADERVVREGGVMAVPVAVPVDVVVWRAPGPASFPEAAARYAELRSSPLGAFEPAVAAFVRELRRTSPDPASPVSWDEALTVGVDAVIVHVVWPGQRQVLDLVALLASRHGLVCFEPARQAAMS</sequence>
<reference evidence="2" key="1">
    <citation type="submission" date="2016-10" db="EMBL/GenBank/DDBJ databases">
        <authorList>
            <person name="Varghese N."/>
            <person name="Submissions S."/>
        </authorList>
    </citation>
    <scope>NUCLEOTIDE SEQUENCE [LARGE SCALE GENOMIC DNA]</scope>
    <source>
        <strain evidence="2">DSM 44796</strain>
    </source>
</reference>
<proteinExistence type="predicted"/>
<protein>
    <recommendedName>
        <fullName evidence="3">DUF4240 domain-containing protein</fullName>
    </recommendedName>
</protein>